<evidence type="ECO:0000313" key="2">
    <source>
        <dbReference type="Proteomes" id="UP000499080"/>
    </source>
</evidence>
<evidence type="ECO:0000313" key="1">
    <source>
        <dbReference type="EMBL" id="GBN49105.1"/>
    </source>
</evidence>
<sequence length="78" mass="8936">IGDRRVREDRRVLKGKMAHETKANLDEHYGVSASLIRLVYCWFGTFRSGHMSTCPSELSRRPLEVAIQVAKSLKKSMM</sequence>
<keyword evidence="2" id="KW-1185">Reference proteome</keyword>
<protein>
    <submittedName>
        <fullName evidence="1">Uncharacterized protein</fullName>
    </submittedName>
</protein>
<proteinExistence type="predicted"/>
<organism evidence="1 2">
    <name type="scientific">Araneus ventricosus</name>
    <name type="common">Orbweaver spider</name>
    <name type="synonym">Epeira ventricosa</name>
    <dbReference type="NCBI Taxonomy" id="182803"/>
    <lineage>
        <taxon>Eukaryota</taxon>
        <taxon>Metazoa</taxon>
        <taxon>Ecdysozoa</taxon>
        <taxon>Arthropoda</taxon>
        <taxon>Chelicerata</taxon>
        <taxon>Arachnida</taxon>
        <taxon>Araneae</taxon>
        <taxon>Araneomorphae</taxon>
        <taxon>Entelegynae</taxon>
        <taxon>Araneoidea</taxon>
        <taxon>Araneidae</taxon>
        <taxon>Araneus</taxon>
    </lineage>
</organism>
<dbReference type="EMBL" id="BGPR01011002">
    <property type="protein sequence ID" value="GBN49105.1"/>
    <property type="molecule type" value="Genomic_DNA"/>
</dbReference>
<gene>
    <name evidence="1" type="ORF">AVEN_206911_1</name>
</gene>
<reference evidence="1 2" key="1">
    <citation type="journal article" date="2019" name="Sci. Rep.">
        <title>Orb-weaving spider Araneus ventricosus genome elucidates the spidroin gene catalogue.</title>
        <authorList>
            <person name="Kono N."/>
            <person name="Nakamura H."/>
            <person name="Ohtoshi R."/>
            <person name="Moran D.A.P."/>
            <person name="Shinohara A."/>
            <person name="Yoshida Y."/>
            <person name="Fujiwara M."/>
            <person name="Mori M."/>
            <person name="Tomita M."/>
            <person name="Arakawa K."/>
        </authorList>
    </citation>
    <scope>NUCLEOTIDE SEQUENCE [LARGE SCALE GENOMIC DNA]</scope>
</reference>
<name>A0A4Y2PAV8_ARAVE</name>
<comment type="caution">
    <text evidence="1">The sequence shown here is derived from an EMBL/GenBank/DDBJ whole genome shotgun (WGS) entry which is preliminary data.</text>
</comment>
<dbReference type="Proteomes" id="UP000499080">
    <property type="component" value="Unassembled WGS sequence"/>
</dbReference>
<accession>A0A4Y2PAV8</accession>
<dbReference type="AlphaFoldDB" id="A0A4Y2PAV8"/>
<feature type="non-terminal residue" evidence="1">
    <location>
        <position position="1"/>
    </location>
</feature>